<name>A0A3M7TZI5_9BACI</name>
<dbReference type="InterPro" id="IPR003029">
    <property type="entry name" value="S1_domain"/>
</dbReference>
<evidence type="ECO:0000256" key="5">
    <source>
        <dbReference type="ARBA" id="ARBA00022884"/>
    </source>
</evidence>
<evidence type="ECO:0000259" key="6">
    <source>
        <dbReference type="PROSITE" id="PS50126"/>
    </source>
</evidence>
<dbReference type="NCBIfam" id="TIGR00757">
    <property type="entry name" value="RNaseEG"/>
    <property type="match status" value="1"/>
</dbReference>
<dbReference type="InterPro" id="IPR019307">
    <property type="entry name" value="RNA-bd_AU-1/RNase_E/G"/>
</dbReference>
<protein>
    <submittedName>
        <fullName evidence="7">Rne/Rng family ribonuclease</fullName>
    </submittedName>
</protein>
<dbReference type="GO" id="GO:0004540">
    <property type="term" value="F:RNA nuclease activity"/>
    <property type="evidence" value="ECO:0007669"/>
    <property type="project" value="InterPro"/>
</dbReference>
<dbReference type="GO" id="GO:0003723">
    <property type="term" value="F:RNA binding"/>
    <property type="evidence" value="ECO:0007669"/>
    <property type="project" value="UniProtKB-KW"/>
</dbReference>
<dbReference type="PANTHER" id="PTHR30001:SF0">
    <property type="entry name" value="RIBONUCLEASE G"/>
    <property type="match status" value="1"/>
</dbReference>
<keyword evidence="2" id="KW-0479">Metal-binding</keyword>
<evidence type="ECO:0000256" key="3">
    <source>
        <dbReference type="ARBA" id="ARBA00022801"/>
    </source>
</evidence>
<feature type="domain" description="S1 motif" evidence="6">
    <location>
        <begin position="51"/>
        <end position="124"/>
    </location>
</feature>
<dbReference type="GO" id="GO:0046872">
    <property type="term" value="F:metal ion binding"/>
    <property type="evidence" value="ECO:0007669"/>
    <property type="project" value="UniProtKB-KW"/>
</dbReference>
<sequence length="498" mass="55840">MITVIRQETERQTVLEIILNTITDEKRGAILENGKVVEWLVELPAGTARVGDIYKGRVTKVLPGMEAAFVDLGIGKDGYLHSKDVRATDGGKKPIASCVKQGQEVLVQVAKEEMSTKGPKLSEFIQLPGQSIVYLPYSDYVAVSKRLGEDELRKEWRTFGQETVEAPEGIIIRTVAKELSMDQVRQELDVLREMFRDSLVDSKEKGAPALVFEGGSMILQVARNYAHRPNTKITIDHPKDYTFLTRWLRMNPFEQAEVRLHKERGGIFTVFDLEKKLEHVFSKQVWLKNGGSLIIEETEAMTVIDVNTGKFTGKTSLEDTVVKANCGAAVAVAEQLRLRDLGGIIIVDFIDMEDEKSQELVLKTLNDALREDRTRTTVIGFTKLGLVEMTRKKARSTVAERLTESCTVCEGKGLVRSAQSLYFALERELLEMQDTEAVVISAGKELGEYLDTGRHRHSLEEKTGVRVFFTQTEGLGYSVRFAGELEDAKGFWNRQTGD</sequence>
<evidence type="ECO:0000256" key="1">
    <source>
        <dbReference type="ARBA" id="ARBA00001946"/>
    </source>
</evidence>
<dbReference type="EMBL" id="RHIB01000001">
    <property type="protein sequence ID" value="RNA70174.1"/>
    <property type="molecule type" value="Genomic_DNA"/>
</dbReference>
<keyword evidence="3" id="KW-0378">Hydrolase</keyword>
<keyword evidence="8" id="KW-1185">Reference proteome</keyword>
<dbReference type="SUPFAM" id="SSF50249">
    <property type="entry name" value="Nucleic acid-binding proteins"/>
    <property type="match status" value="1"/>
</dbReference>
<dbReference type="CDD" id="cd04453">
    <property type="entry name" value="S1_RNase_E"/>
    <property type="match status" value="1"/>
</dbReference>
<gene>
    <name evidence="7" type="ORF">EBO34_09675</name>
</gene>
<dbReference type="Pfam" id="PF10150">
    <property type="entry name" value="RNase_E_G"/>
    <property type="match status" value="1"/>
</dbReference>
<dbReference type="GO" id="GO:0016787">
    <property type="term" value="F:hydrolase activity"/>
    <property type="evidence" value="ECO:0007669"/>
    <property type="project" value="UniProtKB-KW"/>
</dbReference>
<dbReference type="Gene3D" id="2.40.50.140">
    <property type="entry name" value="Nucleic acid-binding proteins"/>
    <property type="match status" value="1"/>
</dbReference>
<keyword evidence="5" id="KW-0694">RNA-binding</keyword>
<evidence type="ECO:0000256" key="4">
    <source>
        <dbReference type="ARBA" id="ARBA00022842"/>
    </source>
</evidence>
<dbReference type="InterPro" id="IPR004659">
    <property type="entry name" value="RNase_E/G"/>
</dbReference>
<dbReference type="Proteomes" id="UP000278746">
    <property type="component" value="Unassembled WGS sequence"/>
</dbReference>
<comment type="caution">
    <text evidence="7">The sequence shown here is derived from an EMBL/GenBank/DDBJ whole genome shotgun (WGS) entry which is preliminary data.</text>
</comment>
<dbReference type="GO" id="GO:0005737">
    <property type="term" value="C:cytoplasm"/>
    <property type="evidence" value="ECO:0007669"/>
    <property type="project" value="TreeGrafter"/>
</dbReference>
<proteinExistence type="predicted"/>
<evidence type="ECO:0000313" key="7">
    <source>
        <dbReference type="EMBL" id="RNA70174.1"/>
    </source>
</evidence>
<dbReference type="Pfam" id="PF00575">
    <property type="entry name" value="S1"/>
    <property type="match status" value="1"/>
</dbReference>
<organism evidence="7 8">
    <name type="scientific">Alteribacter keqinensis</name>
    <dbReference type="NCBI Taxonomy" id="2483800"/>
    <lineage>
        <taxon>Bacteria</taxon>
        <taxon>Bacillati</taxon>
        <taxon>Bacillota</taxon>
        <taxon>Bacilli</taxon>
        <taxon>Bacillales</taxon>
        <taxon>Bacillaceae</taxon>
        <taxon>Alteribacter</taxon>
    </lineage>
</organism>
<dbReference type="OrthoDB" id="9804278at2"/>
<dbReference type="InterPro" id="IPR012340">
    <property type="entry name" value="NA-bd_OB-fold"/>
</dbReference>
<evidence type="ECO:0000313" key="8">
    <source>
        <dbReference type="Proteomes" id="UP000278746"/>
    </source>
</evidence>
<accession>A0A3M7TZI5</accession>
<dbReference type="PANTHER" id="PTHR30001">
    <property type="entry name" value="RIBONUCLEASE"/>
    <property type="match status" value="1"/>
</dbReference>
<reference evidence="7 8" key="1">
    <citation type="submission" date="2018-10" db="EMBL/GenBank/DDBJ databases">
        <title>Bacillus Keqinensis sp. nov., a moderately halophilic bacterium isolated from a saline-alkaline lake.</title>
        <authorList>
            <person name="Wang H."/>
        </authorList>
    </citation>
    <scope>NUCLEOTIDE SEQUENCE [LARGE SCALE GENOMIC DNA]</scope>
    <source>
        <strain evidence="7 8">KQ-3</strain>
    </source>
</reference>
<dbReference type="PROSITE" id="PS50126">
    <property type="entry name" value="S1"/>
    <property type="match status" value="1"/>
</dbReference>
<comment type="cofactor">
    <cofactor evidence="1">
        <name>Mg(2+)</name>
        <dbReference type="ChEBI" id="CHEBI:18420"/>
    </cofactor>
</comment>
<dbReference type="AlphaFoldDB" id="A0A3M7TZI5"/>
<dbReference type="SMART" id="SM00316">
    <property type="entry name" value="S1"/>
    <property type="match status" value="1"/>
</dbReference>
<evidence type="ECO:0000256" key="2">
    <source>
        <dbReference type="ARBA" id="ARBA00022723"/>
    </source>
</evidence>
<keyword evidence="4" id="KW-0460">Magnesium</keyword>
<dbReference type="GO" id="GO:0006364">
    <property type="term" value="P:rRNA processing"/>
    <property type="evidence" value="ECO:0007669"/>
    <property type="project" value="TreeGrafter"/>
</dbReference>